<evidence type="ECO:0000259" key="1">
    <source>
        <dbReference type="Pfam" id="PF13581"/>
    </source>
</evidence>
<keyword evidence="2" id="KW-0547">Nucleotide-binding</keyword>
<name>A0A7V4DGB3_9BACT</name>
<organism evidence="2">
    <name type="scientific">Candidatus Caldatribacterium californiense</name>
    <dbReference type="NCBI Taxonomy" id="1454726"/>
    <lineage>
        <taxon>Bacteria</taxon>
        <taxon>Pseudomonadati</taxon>
        <taxon>Atribacterota</taxon>
        <taxon>Atribacteria</taxon>
        <taxon>Atribacterales</taxon>
        <taxon>Candidatus Caldatribacteriaceae</taxon>
        <taxon>Candidatus Caldatribacterium</taxon>
    </lineage>
</organism>
<gene>
    <name evidence="2" type="ORF">ENU96_03350</name>
</gene>
<keyword evidence="2" id="KW-0067">ATP-binding</keyword>
<dbReference type="Pfam" id="PF13581">
    <property type="entry name" value="HATPase_c_2"/>
    <property type="match status" value="1"/>
</dbReference>
<dbReference type="AlphaFoldDB" id="A0A7V4DGB3"/>
<dbReference type="InterPro" id="IPR003594">
    <property type="entry name" value="HATPase_dom"/>
</dbReference>
<protein>
    <submittedName>
        <fullName evidence="2">ATP-binding protein</fullName>
    </submittedName>
</protein>
<dbReference type="SUPFAM" id="SSF55874">
    <property type="entry name" value="ATPase domain of HSP90 chaperone/DNA topoisomerase II/histidine kinase"/>
    <property type="match status" value="1"/>
</dbReference>
<dbReference type="GO" id="GO:0005524">
    <property type="term" value="F:ATP binding"/>
    <property type="evidence" value="ECO:0007669"/>
    <property type="project" value="UniProtKB-KW"/>
</dbReference>
<evidence type="ECO:0000313" key="2">
    <source>
        <dbReference type="EMBL" id="HGI74701.1"/>
    </source>
</evidence>
<proteinExistence type="predicted"/>
<dbReference type="Gene3D" id="3.30.565.10">
    <property type="entry name" value="Histidine kinase-like ATPase, C-terminal domain"/>
    <property type="match status" value="1"/>
</dbReference>
<dbReference type="InterPro" id="IPR036890">
    <property type="entry name" value="HATPase_C_sf"/>
</dbReference>
<reference evidence="2" key="1">
    <citation type="journal article" date="2020" name="mSystems">
        <title>Genome- and Community-Level Interaction Insights into Carbon Utilization and Element Cycling Functions of Hydrothermarchaeota in Hydrothermal Sediment.</title>
        <authorList>
            <person name="Zhou Z."/>
            <person name="Liu Y."/>
            <person name="Xu W."/>
            <person name="Pan J."/>
            <person name="Luo Z.H."/>
            <person name="Li M."/>
        </authorList>
    </citation>
    <scope>NUCLEOTIDE SEQUENCE [LARGE SCALE GENOMIC DNA]</scope>
    <source>
        <strain evidence="2">SpSt-716</strain>
    </source>
</reference>
<sequence>MTDEKPLIEIERTITGGDFQSAGDVSSELKRILQQIGFPAAFSRRVVIAAYEAEMNVVIHAFRGVFRAWIFPQRIHIEVDDEGPGIPDLELAFQEGYSTAPPHIREMGFGAGYGLSNMKKCSDRLEIDTRVGEGTKVIMDFFLNPDS</sequence>
<dbReference type="EMBL" id="DTEN01000131">
    <property type="protein sequence ID" value="HGI74701.1"/>
    <property type="molecule type" value="Genomic_DNA"/>
</dbReference>
<comment type="caution">
    <text evidence="2">The sequence shown here is derived from an EMBL/GenBank/DDBJ whole genome shotgun (WGS) entry which is preliminary data.</text>
</comment>
<accession>A0A7V4DGB3</accession>
<feature type="domain" description="Histidine kinase/HSP90-like ATPase" evidence="1">
    <location>
        <begin position="24"/>
        <end position="139"/>
    </location>
</feature>